<dbReference type="InterPro" id="IPR043128">
    <property type="entry name" value="Rev_trsase/Diguanyl_cyclase"/>
</dbReference>
<organism evidence="4 5">
    <name type="scientific">Thiosulfativibrio zosterae</name>
    <dbReference type="NCBI Taxonomy" id="2675053"/>
    <lineage>
        <taxon>Bacteria</taxon>
        <taxon>Pseudomonadati</taxon>
        <taxon>Pseudomonadota</taxon>
        <taxon>Gammaproteobacteria</taxon>
        <taxon>Thiotrichales</taxon>
        <taxon>Piscirickettsiaceae</taxon>
        <taxon>Thiosulfativibrio</taxon>
    </lineage>
</organism>
<dbReference type="FunFam" id="3.30.70.270:FF:000001">
    <property type="entry name" value="Diguanylate cyclase domain protein"/>
    <property type="match status" value="1"/>
</dbReference>
<dbReference type="InterPro" id="IPR029787">
    <property type="entry name" value="Nucleotide_cyclase"/>
</dbReference>
<dbReference type="InterPro" id="IPR052155">
    <property type="entry name" value="Biofilm_reg_signaling"/>
</dbReference>
<dbReference type="CDD" id="cd01949">
    <property type="entry name" value="GGDEF"/>
    <property type="match status" value="1"/>
</dbReference>
<dbReference type="Pfam" id="PF00990">
    <property type="entry name" value="GGDEF"/>
    <property type="match status" value="1"/>
</dbReference>
<evidence type="ECO:0000259" key="3">
    <source>
        <dbReference type="PROSITE" id="PS50887"/>
    </source>
</evidence>
<dbReference type="Gene3D" id="3.20.20.450">
    <property type="entry name" value="EAL domain"/>
    <property type="match status" value="1"/>
</dbReference>
<dbReference type="PANTHER" id="PTHR44757:SF2">
    <property type="entry name" value="BIOFILM ARCHITECTURE MAINTENANCE PROTEIN MBAA"/>
    <property type="match status" value="1"/>
</dbReference>
<dbReference type="PROSITE" id="PS50883">
    <property type="entry name" value="EAL"/>
    <property type="match status" value="1"/>
</dbReference>
<evidence type="ECO:0000256" key="1">
    <source>
        <dbReference type="ARBA" id="ARBA00001946"/>
    </source>
</evidence>
<dbReference type="InterPro" id="IPR000160">
    <property type="entry name" value="GGDEF_dom"/>
</dbReference>
<keyword evidence="5" id="KW-1185">Reference proteome</keyword>
<comment type="cofactor">
    <cofactor evidence="1">
        <name>Mg(2+)</name>
        <dbReference type="ChEBI" id="CHEBI:18420"/>
    </cofactor>
</comment>
<name>A0A6F8PJV5_9GAMM</name>
<feature type="domain" description="EAL" evidence="2">
    <location>
        <begin position="232"/>
        <end position="490"/>
    </location>
</feature>
<dbReference type="PROSITE" id="PS50887">
    <property type="entry name" value="GGDEF"/>
    <property type="match status" value="1"/>
</dbReference>
<protein>
    <recommendedName>
        <fullName evidence="6">GGDEF-domain containing protein</fullName>
    </recommendedName>
</protein>
<dbReference type="CDD" id="cd01948">
    <property type="entry name" value="EAL"/>
    <property type="match status" value="1"/>
</dbReference>
<evidence type="ECO:0008006" key="6">
    <source>
        <dbReference type="Google" id="ProtNLM"/>
    </source>
</evidence>
<dbReference type="Gene3D" id="3.30.70.270">
    <property type="match status" value="1"/>
</dbReference>
<dbReference type="SUPFAM" id="SSF141868">
    <property type="entry name" value="EAL domain-like"/>
    <property type="match status" value="1"/>
</dbReference>
<accession>A0A6F8PJV5</accession>
<dbReference type="SUPFAM" id="SSF55073">
    <property type="entry name" value="Nucleotide cyclase"/>
    <property type="match status" value="1"/>
</dbReference>
<evidence type="ECO:0000313" key="5">
    <source>
        <dbReference type="Proteomes" id="UP000501466"/>
    </source>
</evidence>
<reference evidence="5" key="1">
    <citation type="submission" date="2019-11" db="EMBL/GenBank/DDBJ databases">
        <title>Isolation and characterization of two novel species in the genus Thiomicrorhabdus.</title>
        <authorList>
            <person name="Mochizuki J."/>
            <person name="Kojima H."/>
            <person name="Fukui M."/>
        </authorList>
    </citation>
    <scope>NUCLEOTIDE SEQUENCE [LARGE SCALE GENOMIC DNA]</scope>
    <source>
        <strain evidence="5">AkT22</strain>
    </source>
</reference>
<feature type="domain" description="GGDEF" evidence="3">
    <location>
        <begin position="90"/>
        <end position="223"/>
    </location>
</feature>
<dbReference type="AlphaFoldDB" id="A0A6F8PJV5"/>
<evidence type="ECO:0000313" key="4">
    <source>
        <dbReference type="EMBL" id="BBP42382.1"/>
    </source>
</evidence>
<evidence type="ECO:0000259" key="2">
    <source>
        <dbReference type="PROSITE" id="PS50883"/>
    </source>
</evidence>
<gene>
    <name evidence="4" type="ORF">THMIRHAT_01280</name>
</gene>
<dbReference type="InterPro" id="IPR035919">
    <property type="entry name" value="EAL_sf"/>
</dbReference>
<dbReference type="GO" id="GO:0003824">
    <property type="term" value="F:catalytic activity"/>
    <property type="evidence" value="ECO:0007669"/>
    <property type="project" value="UniProtKB-ARBA"/>
</dbReference>
<proteinExistence type="predicted"/>
<dbReference type="InterPro" id="IPR001633">
    <property type="entry name" value="EAL_dom"/>
</dbReference>
<dbReference type="Pfam" id="PF00563">
    <property type="entry name" value="EAL"/>
    <property type="match status" value="1"/>
</dbReference>
<dbReference type="SMART" id="SM00267">
    <property type="entry name" value="GGDEF"/>
    <property type="match status" value="1"/>
</dbReference>
<dbReference type="KEGG" id="tzo:THMIRHAT_01280"/>
<dbReference type="EMBL" id="AP021888">
    <property type="protein sequence ID" value="BBP42382.1"/>
    <property type="molecule type" value="Genomic_DNA"/>
</dbReference>
<dbReference type="SMART" id="SM00052">
    <property type="entry name" value="EAL"/>
    <property type="match status" value="1"/>
</dbReference>
<dbReference type="Proteomes" id="UP000501466">
    <property type="component" value="Chromosome"/>
</dbReference>
<sequence>MVLNEELSSHMPLENRPELRVDPRSDLILAANAAACQFYQQSESTLMQTPLHELLSSRSAQLDPLTQLPNRQLFLDRLQQSLTELQRSPSGLAVLFIDLDRFKPINDSLGHQAGDAVLIEVAQRLQSLLRKQDTLARIGGDEFVVLLKEVTAIQAVERIAQTLLNALALPFEIPQGVVEIGGSIGVAMGPQDAQTAEALLQKADLAMYRAKHNGRQQWMFFSQALGQEAQRKFHMEQSLREALEADELKLQFEPIINAAETKLFALEVQVCQQSLDLLGQDWESLLPVLSQSILGVQFSEWQLQAALEVQQSLSQSSLFVPMAVSVPGIHFRQKSFVDFVETALHESEVDPQLLILQLDESSLNHSSMDVAQRIHALNELGVQVVLEQFGLQGVSLLQLARLPFAAIKVGDLGLRNLSHGRRVPMHENTQLAAAILAFAYQLNKTLIATQIYSNDQWHFMQSQHCQWGQGPYLGKAMSAEALVDYLVDLNAQRLEPVDRDDCDPLYENFDD</sequence>
<dbReference type="NCBIfam" id="TIGR00254">
    <property type="entry name" value="GGDEF"/>
    <property type="match status" value="1"/>
</dbReference>
<dbReference type="RefSeq" id="WP_173289762.1">
    <property type="nucleotide sequence ID" value="NZ_AP021888.1"/>
</dbReference>
<dbReference type="PANTHER" id="PTHR44757">
    <property type="entry name" value="DIGUANYLATE CYCLASE DGCP"/>
    <property type="match status" value="1"/>
</dbReference>